<dbReference type="Proteomes" id="UP000095287">
    <property type="component" value="Unplaced"/>
</dbReference>
<dbReference type="WBParaSite" id="L893_g7202.t1">
    <property type="protein sequence ID" value="L893_g7202.t1"/>
    <property type="gene ID" value="L893_g7202"/>
</dbReference>
<proteinExistence type="predicted"/>
<protein>
    <submittedName>
        <fullName evidence="3">Uncharacterized protein</fullName>
    </submittedName>
</protein>
<evidence type="ECO:0000256" key="1">
    <source>
        <dbReference type="SAM" id="MobiDB-lite"/>
    </source>
</evidence>
<feature type="region of interest" description="Disordered" evidence="1">
    <location>
        <begin position="45"/>
        <end position="80"/>
    </location>
</feature>
<dbReference type="AlphaFoldDB" id="A0A1I8AMR5"/>
<accession>A0A1I8AMR5</accession>
<sequence>MDDNVRRQDTKGQADLQLCISFTQQQVAKLPLEHYALREPVRLRDARPPNTSNFQSTFTRSFDSQGTKRSPGNGILLRAGPGRAACETRFPSGRGAEFVVPQSAKVRIERRVSPPSDRSSHDESIRFNINIDEAVLRSSHGENVSRKREREMTGLADMGRSERKKVRNMVHKNRSLRGPTKIRISDDTPPLLKKGLAHPKAVGPTAIFRSSSTYLSFSALCDDLILSDE</sequence>
<reference evidence="3" key="1">
    <citation type="submission" date="2016-11" db="UniProtKB">
        <authorList>
            <consortium name="WormBaseParasite"/>
        </authorList>
    </citation>
    <scope>IDENTIFICATION</scope>
</reference>
<evidence type="ECO:0000313" key="2">
    <source>
        <dbReference type="Proteomes" id="UP000095287"/>
    </source>
</evidence>
<name>A0A1I8AMR5_9BILA</name>
<keyword evidence="2" id="KW-1185">Reference proteome</keyword>
<organism evidence="2 3">
    <name type="scientific">Steinernema glaseri</name>
    <dbReference type="NCBI Taxonomy" id="37863"/>
    <lineage>
        <taxon>Eukaryota</taxon>
        <taxon>Metazoa</taxon>
        <taxon>Ecdysozoa</taxon>
        <taxon>Nematoda</taxon>
        <taxon>Chromadorea</taxon>
        <taxon>Rhabditida</taxon>
        <taxon>Tylenchina</taxon>
        <taxon>Panagrolaimomorpha</taxon>
        <taxon>Strongyloidoidea</taxon>
        <taxon>Steinernematidae</taxon>
        <taxon>Steinernema</taxon>
    </lineage>
</organism>
<feature type="compositionally biased region" description="Polar residues" evidence="1">
    <location>
        <begin position="49"/>
        <end position="70"/>
    </location>
</feature>
<evidence type="ECO:0000313" key="3">
    <source>
        <dbReference type="WBParaSite" id="L893_g7202.t1"/>
    </source>
</evidence>